<keyword evidence="1" id="KW-0229">DNA integration</keyword>
<dbReference type="SMART" id="SM00857">
    <property type="entry name" value="Resolvase"/>
    <property type="match status" value="1"/>
</dbReference>
<evidence type="ECO:0000256" key="3">
    <source>
        <dbReference type="ARBA" id="ARBA00023172"/>
    </source>
</evidence>
<evidence type="ECO:0000256" key="2">
    <source>
        <dbReference type="ARBA" id="ARBA00023125"/>
    </source>
</evidence>
<dbReference type="GO" id="GO:0003677">
    <property type="term" value="F:DNA binding"/>
    <property type="evidence" value="ECO:0007669"/>
    <property type="project" value="UniProtKB-KW"/>
</dbReference>
<evidence type="ECO:0000313" key="8">
    <source>
        <dbReference type="EMBL" id="PVZ10161.1"/>
    </source>
</evidence>
<dbReference type="InterPro" id="IPR006118">
    <property type="entry name" value="Recombinase_CS"/>
</dbReference>
<evidence type="ECO:0000256" key="4">
    <source>
        <dbReference type="PIRSR" id="PIRSR606118-50"/>
    </source>
</evidence>
<keyword evidence="9" id="KW-1185">Reference proteome</keyword>
<protein>
    <submittedName>
        <fullName evidence="8">DNA invertase Pin-like site-specific DNA recombinase</fullName>
    </submittedName>
</protein>
<organism evidence="8 9">
    <name type="scientific">Actinomycetospora cinnamomea</name>
    <dbReference type="NCBI Taxonomy" id="663609"/>
    <lineage>
        <taxon>Bacteria</taxon>
        <taxon>Bacillati</taxon>
        <taxon>Actinomycetota</taxon>
        <taxon>Actinomycetes</taxon>
        <taxon>Pseudonocardiales</taxon>
        <taxon>Pseudonocardiaceae</taxon>
        <taxon>Actinomycetospora</taxon>
    </lineage>
</organism>
<dbReference type="PROSITE" id="PS51736">
    <property type="entry name" value="RECOMBINASES_3"/>
    <property type="match status" value="1"/>
</dbReference>
<dbReference type="PANTHER" id="PTHR30461:SF2">
    <property type="entry name" value="SERINE RECOMBINASE PINE-RELATED"/>
    <property type="match status" value="1"/>
</dbReference>
<dbReference type="Proteomes" id="UP000245639">
    <property type="component" value="Unassembled WGS sequence"/>
</dbReference>
<proteinExistence type="predicted"/>
<gene>
    <name evidence="8" type="ORF">C8D89_105238</name>
</gene>
<dbReference type="PROSITE" id="PS00397">
    <property type="entry name" value="RECOMBINASES_1"/>
    <property type="match status" value="1"/>
</dbReference>
<feature type="active site" description="O-(5'-phospho-DNA)-serine intermediate" evidence="4 5">
    <location>
        <position position="55"/>
    </location>
</feature>
<dbReference type="SUPFAM" id="SSF53041">
    <property type="entry name" value="Resolvase-like"/>
    <property type="match status" value="1"/>
</dbReference>
<comment type="caution">
    <text evidence="8">The sequence shown here is derived from an EMBL/GenBank/DDBJ whole genome shotgun (WGS) entry which is preliminary data.</text>
</comment>
<dbReference type="Pfam" id="PF00239">
    <property type="entry name" value="Resolvase"/>
    <property type="match status" value="1"/>
</dbReference>
<name>A0A2U1FD69_9PSEU</name>
<dbReference type="PANTHER" id="PTHR30461">
    <property type="entry name" value="DNA-INVERTASE FROM LAMBDOID PROPHAGE"/>
    <property type="match status" value="1"/>
</dbReference>
<sequence>MSAPTEIHGEPMDRPTPGRATRKPRQRGSGGTGHGNGPSSTASTGLRLVGYVRVSTAAQATDRSHGLNAQWDALDRWCRANGHELVTVVPEVASTRDPERMYGRLAVEALLRAGLADAMAVRDLDRASRGTLDGAEMLSRAVRHGWRVVGTDGLDSSDPEQELMINIRLAVAQEERRKIARRTREGLAAARSKGAVLGRPRTIPDAVVRRMKKLRTEGLSCARIAAALDRGKTPPPSGGANWSPATVRTVLRREGAL</sequence>
<evidence type="ECO:0000256" key="1">
    <source>
        <dbReference type="ARBA" id="ARBA00022908"/>
    </source>
</evidence>
<dbReference type="GO" id="GO:0015074">
    <property type="term" value="P:DNA integration"/>
    <property type="evidence" value="ECO:0007669"/>
    <property type="project" value="UniProtKB-KW"/>
</dbReference>
<dbReference type="GO" id="GO:0000150">
    <property type="term" value="F:DNA strand exchange activity"/>
    <property type="evidence" value="ECO:0007669"/>
    <property type="project" value="InterPro"/>
</dbReference>
<dbReference type="Gene3D" id="3.40.50.1390">
    <property type="entry name" value="Resolvase, N-terminal catalytic domain"/>
    <property type="match status" value="1"/>
</dbReference>
<reference evidence="8 9" key="1">
    <citation type="submission" date="2018-04" db="EMBL/GenBank/DDBJ databases">
        <title>Genomic Encyclopedia of Type Strains, Phase IV (KMG-IV): sequencing the most valuable type-strain genomes for metagenomic binning, comparative biology and taxonomic classification.</title>
        <authorList>
            <person name="Goeker M."/>
        </authorList>
    </citation>
    <scope>NUCLEOTIDE SEQUENCE [LARGE SCALE GENOMIC DNA]</scope>
    <source>
        <strain evidence="8 9">DSM 45771</strain>
    </source>
</reference>
<dbReference type="InterPro" id="IPR036162">
    <property type="entry name" value="Resolvase-like_N_sf"/>
</dbReference>
<feature type="region of interest" description="Disordered" evidence="6">
    <location>
        <begin position="1"/>
        <end position="44"/>
    </location>
</feature>
<dbReference type="InterPro" id="IPR050639">
    <property type="entry name" value="SSR_resolvase"/>
</dbReference>
<evidence type="ECO:0000256" key="5">
    <source>
        <dbReference type="PROSITE-ProRule" id="PRU10137"/>
    </source>
</evidence>
<dbReference type="EMBL" id="QEKW01000005">
    <property type="protein sequence ID" value="PVZ10161.1"/>
    <property type="molecule type" value="Genomic_DNA"/>
</dbReference>
<dbReference type="InterPro" id="IPR006119">
    <property type="entry name" value="Resolv_N"/>
</dbReference>
<dbReference type="AlphaFoldDB" id="A0A2U1FD69"/>
<evidence type="ECO:0000256" key="6">
    <source>
        <dbReference type="SAM" id="MobiDB-lite"/>
    </source>
</evidence>
<evidence type="ECO:0000313" key="9">
    <source>
        <dbReference type="Proteomes" id="UP000245639"/>
    </source>
</evidence>
<dbReference type="CDD" id="cd00338">
    <property type="entry name" value="Ser_Recombinase"/>
    <property type="match status" value="1"/>
</dbReference>
<evidence type="ECO:0000259" key="7">
    <source>
        <dbReference type="PROSITE" id="PS51736"/>
    </source>
</evidence>
<keyword evidence="2" id="KW-0238">DNA-binding</keyword>
<accession>A0A2U1FD69</accession>
<keyword evidence="3" id="KW-0233">DNA recombination</keyword>
<feature type="domain" description="Resolvase/invertase-type recombinase catalytic" evidence="7">
    <location>
        <begin position="47"/>
        <end position="194"/>
    </location>
</feature>